<evidence type="ECO:0000313" key="6">
    <source>
        <dbReference type="Proteomes" id="UP000019132"/>
    </source>
</evidence>
<feature type="compositionally biased region" description="Polar residues" evidence="3">
    <location>
        <begin position="21"/>
        <end position="42"/>
    </location>
</feature>
<dbReference type="Proteomes" id="UP000019132">
    <property type="component" value="Unassembled WGS sequence"/>
</dbReference>
<feature type="region of interest" description="Disordered" evidence="3">
    <location>
        <begin position="476"/>
        <end position="499"/>
    </location>
</feature>
<dbReference type="Gene3D" id="2.30.30.40">
    <property type="entry name" value="SH3 Domains"/>
    <property type="match status" value="1"/>
</dbReference>
<feature type="compositionally biased region" description="Basic residues" evidence="3">
    <location>
        <begin position="299"/>
        <end position="309"/>
    </location>
</feature>
<dbReference type="EMBL" id="GL376585">
    <property type="status" value="NOT_ANNOTATED_CDS"/>
    <property type="molecule type" value="Genomic_DNA"/>
</dbReference>
<evidence type="ECO:0000256" key="3">
    <source>
        <dbReference type="SAM" id="MobiDB-lite"/>
    </source>
</evidence>
<keyword evidence="1 2" id="KW-0728">SH3 domain</keyword>
<reference evidence="5" key="3">
    <citation type="submission" date="2015-02" db="UniProtKB">
        <authorList>
            <consortium name="EnsemblProtists"/>
        </authorList>
    </citation>
    <scope>IDENTIFICATION</scope>
    <source>
        <strain evidence="5">DAOM BR144</strain>
    </source>
</reference>
<dbReference type="InterPro" id="IPR036028">
    <property type="entry name" value="SH3-like_dom_sf"/>
</dbReference>
<reference evidence="6" key="2">
    <citation type="submission" date="2010-04" db="EMBL/GenBank/DDBJ databases">
        <authorList>
            <person name="Buell R."/>
            <person name="Hamilton J."/>
            <person name="Hostetler J."/>
        </authorList>
    </citation>
    <scope>NUCLEOTIDE SEQUENCE [LARGE SCALE GENOMIC DNA]</scope>
    <source>
        <strain evidence="6">DAOM:BR144</strain>
    </source>
</reference>
<reference evidence="6" key="1">
    <citation type="journal article" date="2010" name="Genome Biol.">
        <title>Genome sequence of the necrotrophic plant pathogen Pythium ultimum reveals original pathogenicity mechanisms and effector repertoire.</title>
        <authorList>
            <person name="Levesque C.A."/>
            <person name="Brouwer H."/>
            <person name="Cano L."/>
            <person name="Hamilton J.P."/>
            <person name="Holt C."/>
            <person name="Huitema E."/>
            <person name="Raffaele S."/>
            <person name="Robideau G.P."/>
            <person name="Thines M."/>
            <person name="Win J."/>
            <person name="Zerillo M.M."/>
            <person name="Beakes G.W."/>
            <person name="Boore J.L."/>
            <person name="Busam D."/>
            <person name="Dumas B."/>
            <person name="Ferriera S."/>
            <person name="Fuerstenberg S.I."/>
            <person name="Gachon C.M."/>
            <person name="Gaulin E."/>
            <person name="Govers F."/>
            <person name="Grenville-Briggs L."/>
            <person name="Horner N."/>
            <person name="Hostetler J."/>
            <person name="Jiang R.H."/>
            <person name="Johnson J."/>
            <person name="Krajaejun T."/>
            <person name="Lin H."/>
            <person name="Meijer H.J."/>
            <person name="Moore B."/>
            <person name="Morris P."/>
            <person name="Phuntmart V."/>
            <person name="Puiu D."/>
            <person name="Shetty J."/>
            <person name="Stajich J.E."/>
            <person name="Tripathy S."/>
            <person name="Wawra S."/>
            <person name="van West P."/>
            <person name="Whitty B.R."/>
            <person name="Coutinho P.M."/>
            <person name="Henrissat B."/>
            <person name="Martin F."/>
            <person name="Thomas P.D."/>
            <person name="Tyler B.M."/>
            <person name="De Vries R.P."/>
            <person name="Kamoun S."/>
            <person name="Yandell M."/>
            <person name="Tisserat N."/>
            <person name="Buell C.R."/>
        </authorList>
    </citation>
    <scope>NUCLEOTIDE SEQUENCE</scope>
    <source>
        <strain evidence="6">DAOM:BR144</strain>
    </source>
</reference>
<accession>K3WRU5</accession>
<dbReference type="AlphaFoldDB" id="K3WRU5"/>
<dbReference type="PROSITE" id="PS50002">
    <property type="entry name" value="SH3"/>
    <property type="match status" value="1"/>
</dbReference>
<dbReference type="Pfam" id="PF07653">
    <property type="entry name" value="SH3_2"/>
    <property type="match status" value="1"/>
</dbReference>
<evidence type="ECO:0000313" key="5">
    <source>
        <dbReference type="EnsemblProtists" id="PYU1_T007689"/>
    </source>
</evidence>
<feature type="compositionally biased region" description="Basic and acidic residues" evidence="3">
    <location>
        <begin position="342"/>
        <end position="358"/>
    </location>
</feature>
<evidence type="ECO:0000256" key="2">
    <source>
        <dbReference type="PROSITE-ProRule" id="PRU00192"/>
    </source>
</evidence>
<feature type="compositionally biased region" description="Polar residues" evidence="3">
    <location>
        <begin position="486"/>
        <end position="499"/>
    </location>
</feature>
<dbReference type="SMART" id="SM00326">
    <property type="entry name" value="SH3"/>
    <property type="match status" value="1"/>
</dbReference>
<feature type="domain" description="SH3" evidence="4">
    <location>
        <begin position="56"/>
        <end position="115"/>
    </location>
</feature>
<feature type="compositionally biased region" description="Low complexity" evidence="3">
    <location>
        <begin position="420"/>
        <end position="430"/>
    </location>
</feature>
<feature type="compositionally biased region" description="Basic and acidic residues" evidence="3">
    <location>
        <begin position="224"/>
        <end position="234"/>
    </location>
</feature>
<dbReference type="OMA" id="ECERYYF"/>
<feature type="region of interest" description="Disordered" evidence="3">
    <location>
        <begin position="111"/>
        <end position="457"/>
    </location>
</feature>
<feature type="compositionally biased region" description="Basic residues" evidence="3">
    <location>
        <begin position="263"/>
        <end position="276"/>
    </location>
</feature>
<feature type="compositionally biased region" description="Basic and acidic residues" evidence="3">
    <location>
        <begin position="407"/>
        <end position="419"/>
    </location>
</feature>
<feature type="compositionally biased region" description="Basic and acidic residues" evidence="3">
    <location>
        <begin position="388"/>
        <end position="400"/>
    </location>
</feature>
<feature type="compositionally biased region" description="Basic residues" evidence="3">
    <location>
        <begin position="235"/>
        <end position="248"/>
    </location>
</feature>
<dbReference type="HOGENOM" id="CLU_473709_0_0_1"/>
<evidence type="ECO:0000256" key="1">
    <source>
        <dbReference type="ARBA" id="ARBA00022443"/>
    </source>
</evidence>
<organism evidence="5 6">
    <name type="scientific">Globisporangium ultimum (strain ATCC 200006 / CBS 805.95 / DAOM BR144)</name>
    <name type="common">Pythium ultimum</name>
    <dbReference type="NCBI Taxonomy" id="431595"/>
    <lineage>
        <taxon>Eukaryota</taxon>
        <taxon>Sar</taxon>
        <taxon>Stramenopiles</taxon>
        <taxon>Oomycota</taxon>
        <taxon>Peronosporomycetes</taxon>
        <taxon>Pythiales</taxon>
        <taxon>Pythiaceae</taxon>
        <taxon>Globisporangium</taxon>
    </lineage>
</organism>
<feature type="compositionally biased region" description="Basic residues" evidence="3">
    <location>
        <begin position="137"/>
        <end position="149"/>
    </location>
</feature>
<feature type="compositionally biased region" description="Basic and acidic residues" evidence="3">
    <location>
        <begin position="173"/>
        <end position="184"/>
    </location>
</feature>
<dbReference type="InterPro" id="IPR001452">
    <property type="entry name" value="SH3_domain"/>
</dbReference>
<evidence type="ECO:0000259" key="4">
    <source>
        <dbReference type="PROSITE" id="PS50002"/>
    </source>
</evidence>
<keyword evidence="6" id="KW-1185">Reference proteome</keyword>
<dbReference type="eggNOG" id="ENOG502RYMV">
    <property type="taxonomic scope" value="Eukaryota"/>
</dbReference>
<proteinExistence type="predicted"/>
<dbReference type="SUPFAM" id="SSF50044">
    <property type="entry name" value="SH3-domain"/>
    <property type="match status" value="1"/>
</dbReference>
<sequence>MGGGGNTMTSYADNTEGGSGSNIARASPPSMSKPVSGTGRTTTARKGHSGGDGEDVSGILARVVRDRKASGDEELTLKTGDVVHVLSTKRTGYLKCEFGDDIGYVPSSYLEFFDEDGNSGGGSTDRDNGGENQSSEKRKKKKEKRHKEKKLVDASDPEESVATTTTPRSPRKVNGDRDVSHPADDGGTGDGESPRKSKKKHHKDSSKKRRHGKGDDEDDGDTLATKRGDDTERRKSSKKHGSHKKKRHYDSSESSESDDDSRHHKGRHRRNRRQRHDRGDSDSEASSSYYSSSDSGYLRSRRRHRHHRKSSSEDEDYDTDKRKVSKRRSRRRGSDDDGDDNETPRSSRRNDKKRRDEAATTTAAETSVTSPRKGKEKKDTGTSGLEKGVAKLEVQTEKPASRTSEVISDHLPSDQDNKRTGTYTATTTKTETARESGSARTKKDDESRSESTVAAQKAKTNLGKQIGEKMRSLLGGGKKTDRSHKSSSGILNACPGTTQGEEGWYEHGENERYYFVLVDGKWSLLYGPMTEDDFELYSNKVLEQNRMIELPPTYLHKAGYFLNQELRVQKL</sequence>
<dbReference type="InParanoid" id="K3WRU5"/>
<dbReference type="VEuPathDB" id="FungiDB:PYU1_G007673"/>
<dbReference type="EnsemblProtists" id="PYU1_T007689">
    <property type="protein sequence ID" value="PYU1_T007689"/>
    <property type="gene ID" value="PYU1_G007673"/>
</dbReference>
<feature type="compositionally biased region" description="Basic residues" evidence="3">
    <location>
        <begin position="196"/>
        <end position="212"/>
    </location>
</feature>
<name>K3WRU5_GLOUD</name>
<feature type="region of interest" description="Disordered" evidence="3">
    <location>
        <begin position="1"/>
        <end position="59"/>
    </location>
</feature>
<feature type="compositionally biased region" description="Low complexity" evidence="3">
    <location>
        <begin position="284"/>
        <end position="298"/>
    </location>
</feature>
<protein>
    <recommendedName>
        <fullName evidence="4">SH3 domain-containing protein</fullName>
    </recommendedName>
</protein>